<reference evidence="2 3" key="1">
    <citation type="submission" date="2023-01" db="EMBL/GenBank/DDBJ databases">
        <authorList>
            <person name="Whitehead M."/>
        </authorList>
    </citation>
    <scope>NUCLEOTIDE SEQUENCE [LARGE SCALE GENOMIC DNA]</scope>
</reference>
<dbReference type="Proteomes" id="UP001160148">
    <property type="component" value="Unassembled WGS sequence"/>
</dbReference>
<evidence type="ECO:0000313" key="2">
    <source>
        <dbReference type="EMBL" id="CAI6374121.1"/>
    </source>
</evidence>
<dbReference type="InterPro" id="IPR011335">
    <property type="entry name" value="Restrct_endonuc-II-like"/>
</dbReference>
<dbReference type="InterPro" id="IPR011604">
    <property type="entry name" value="PDDEXK-like_dom_sf"/>
</dbReference>
<dbReference type="InterPro" id="IPR019080">
    <property type="entry name" value="YqaJ_viral_recombinase"/>
</dbReference>
<organism evidence="2 3">
    <name type="scientific">Macrosiphum euphorbiae</name>
    <name type="common">potato aphid</name>
    <dbReference type="NCBI Taxonomy" id="13131"/>
    <lineage>
        <taxon>Eukaryota</taxon>
        <taxon>Metazoa</taxon>
        <taxon>Ecdysozoa</taxon>
        <taxon>Arthropoda</taxon>
        <taxon>Hexapoda</taxon>
        <taxon>Insecta</taxon>
        <taxon>Pterygota</taxon>
        <taxon>Neoptera</taxon>
        <taxon>Paraneoptera</taxon>
        <taxon>Hemiptera</taxon>
        <taxon>Sternorrhyncha</taxon>
        <taxon>Aphidomorpha</taxon>
        <taxon>Aphidoidea</taxon>
        <taxon>Aphididae</taxon>
        <taxon>Macrosiphini</taxon>
        <taxon>Macrosiphum</taxon>
    </lineage>
</organism>
<evidence type="ECO:0000259" key="1">
    <source>
        <dbReference type="Pfam" id="PF09588"/>
    </source>
</evidence>
<evidence type="ECO:0000313" key="3">
    <source>
        <dbReference type="Proteomes" id="UP001160148"/>
    </source>
</evidence>
<dbReference type="InterPro" id="IPR051703">
    <property type="entry name" value="NF-kappa-B_Signaling_Reg"/>
</dbReference>
<dbReference type="EMBL" id="CARXXK010001162">
    <property type="protein sequence ID" value="CAI6374121.1"/>
    <property type="molecule type" value="Genomic_DNA"/>
</dbReference>
<dbReference type="PANTHER" id="PTHR46609">
    <property type="entry name" value="EXONUCLEASE, PHAGE-TYPE/RECB, C-TERMINAL DOMAIN-CONTAINING PROTEIN"/>
    <property type="match status" value="1"/>
</dbReference>
<feature type="domain" description="YqaJ viral recombinase" evidence="1">
    <location>
        <begin position="259"/>
        <end position="408"/>
    </location>
</feature>
<dbReference type="AlphaFoldDB" id="A0AAV0Y3V6"/>
<comment type="caution">
    <text evidence="2">The sequence shown here is derived from an EMBL/GenBank/DDBJ whole genome shotgun (WGS) entry which is preliminary data.</text>
</comment>
<protein>
    <recommendedName>
        <fullName evidence="1">YqaJ viral recombinase domain-containing protein</fullName>
    </recommendedName>
</protein>
<dbReference type="CDD" id="cd22343">
    <property type="entry name" value="PDDEXK_lambda_exonuclease-like"/>
    <property type="match status" value="1"/>
</dbReference>
<dbReference type="GO" id="GO:0006281">
    <property type="term" value="P:DNA repair"/>
    <property type="evidence" value="ECO:0007669"/>
    <property type="project" value="UniProtKB-ARBA"/>
</dbReference>
<name>A0AAV0Y3V6_9HEMI</name>
<dbReference type="Gene3D" id="3.90.320.10">
    <property type="match status" value="1"/>
</dbReference>
<dbReference type="Pfam" id="PF09588">
    <property type="entry name" value="YqaJ"/>
    <property type="match status" value="1"/>
</dbReference>
<sequence length="486" mass="56436">MTVKAQSGKLEFRKMLSGNILRIRRGIVSAIMYRKVNGHSVAELRQDIMNSINHVFGHHEECASYFCVKNKTDIAYYIEKIKSMDQEFYANVMKHIRNLARHSGSLLQDVDSNIVESYNAIIAKVIGGKRINFAMNRSYSGRCMLAAVTKNTSRPLYSLHKVLYHKSPSKRGFLSAVELKRKRKQNIQNIARLKNKRFKKQLFKNNGPDLSYGENAVRPDMDHLEFDRQKEDILNEMKEVASKRDEIQKQTVEQCENVQWNEVRRKLLTASNFGRIISRRPYTGCENIVKSLLYNTQIMAHSLDYGRENEVVAKKELEKILNKPIRDCGIFIDAEHFFLGATPDGLLDDDGLVEIKCPYSAANMTPDEGILNKKIDFWSINKDGSIGSFKIRHKYHYQIQGQMKIAQKKFCVFAVWTPKGIKTETIFFDKQFWEEQMFPKLQTFFYDCILPEIVDPRYPGRPIRNPQSIVHAQQEQKKTKIVVHRP</sequence>
<proteinExistence type="predicted"/>
<dbReference type="SUPFAM" id="SSF52980">
    <property type="entry name" value="Restriction endonuclease-like"/>
    <property type="match status" value="1"/>
</dbReference>
<keyword evidence="3" id="KW-1185">Reference proteome</keyword>
<gene>
    <name evidence="2" type="ORF">MEUPH1_LOCUS27775</name>
</gene>
<accession>A0AAV0Y3V6</accession>
<dbReference type="PANTHER" id="PTHR46609:SF8">
    <property type="entry name" value="YQAJ VIRAL RECOMBINASE DOMAIN-CONTAINING PROTEIN"/>
    <property type="match status" value="1"/>
</dbReference>